<accession>A0AAV1NXW3</accession>
<dbReference type="SUPFAM" id="SSF52980">
    <property type="entry name" value="Restriction endonuclease-like"/>
    <property type="match status" value="1"/>
</dbReference>
<keyword evidence="1" id="KW-0540">Nuclease</keyword>
<dbReference type="Pfam" id="PF01771">
    <property type="entry name" value="Viral_alk_exo"/>
    <property type="match status" value="1"/>
</dbReference>
<evidence type="ECO:0000313" key="6">
    <source>
        <dbReference type="EMBL" id="CAK6964417.1"/>
    </source>
</evidence>
<name>A0AAV1NXW3_SCOSC</name>
<evidence type="ECO:0000256" key="3">
    <source>
        <dbReference type="ARBA" id="ARBA00022801"/>
    </source>
</evidence>
<protein>
    <submittedName>
        <fullName evidence="6">Uncharacterized protein LOC115582046 isoform X2</fullName>
    </submittedName>
</protein>
<dbReference type="InterPro" id="IPR011604">
    <property type="entry name" value="PDDEXK-like_dom_sf"/>
</dbReference>
<dbReference type="EMBL" id="CAWUFR010000072">
    <property type="protein sequence ID" value="CAK6964417.1"/>
    <property type="molecule type" value="Genomic_DNA"/>
</dbReference>
<proteinExistence type="predicted"/>
<dbReference type="CDD" id="cd22343">
    <property type="entry name" value="PDDEXK_lambda_exonuclease-like"/>
    <property type="match status" value="1"/>
</dbReference>
<dbReference type="InterPro" id="IPR051703">
    <property type="entry name" value="NF-kappa-B_Signaling_Reg"/>
</dbReference>
<sequence>MEEIMAGNITRSVTKDILKKISSEIIQGLFHSSACKFNVVDSIYSLNHYTAGVILFGDRTAVLRQSLSKVTREISAAIETETRQQSECQLWTLVRKPRLTASRFREICHVRGESSAKALASRILRGTPQTAAMKRGLDLEAEILRQYSEFCDVSVTSSGVIIHPDAPHLGASPDAKVFNPCEEPPRCGKRSPIPPTQKNGLD</sequence>
<dbReference type="Gene3D" id="3.90.320.10">
    <property type="match status" value="1"/>
</dbReference>
<dbReference type="GO" id="GO:0006281">
    <property type="term" value="P:DNA repair"/>
    <property type="evidence" value="ECO:0007669"/>
    <property type="project" value="UniProtKB-ARBA"/>
</dbReference>
<dbReference type="InterPro" id="IPR034720">
    <property type="entry name" value="Viral_alk_exo"/>
</dbReference>
<comment type="caution">
    <text evidence="6">The sequence shown here is derived from an EMBL/GenBank/DDBJ whole genome shotgun (WGS) entry which is preliminary data.</text>
</comment>
<evidence type="ECO:0000256" key="5">
    <source>
        <dbReference type="SAM" id="MobiDB-lite"/>
    </source>
</evidence>
<dbReference type="PANTHER" id="PTHR46609:SF7">
    <property type="match status" value="1"/>
</dbReference>
<dbReference type="GO" id="GO:0004527">
    <property type="term" value="F:exonuclease activity"/>
    <property type="evidence" value="ECO:0007669"/>
    <property type="project" value="UniProtKB-KW"/>
</dbReference>
<dbReference type="Proteomes" id="UP001314229">
    <property type="component" value="Unassembled WGS sequence"/>
</dbReference>
<reference evidence="6 7" key="1">
    <citation type="submission" date="2024-01" db="EMBL/GenBank/DDBJ databases">
        <authorList>
            <person name="Alioto T."/>
            <person name="Alioto T."/>
            <person name="Gomez Garrido J."/>
        </authorList>
    </citation>
    <scope>NUCLEOTIDE SEQUENCE [LARGE SCALE GENOMIC DNA]</scope>
</reference>
<keyword evidence="3" id="KW-0378">Hydrolase</keyword>
<dbReference type="GO" id="GO:0004519">
    <property type="term" value="F:endonuclease activity"/>
    <property type="evidence" value="ECO:0007669"/>
    <property type="project" value="UniProtKB-KW"/>
</dbReference>
<evidence type="ECO:0000256" key="4">
    <source>
        <dbReference type="ARBA" id="ARBA00022839"/>
    </source>
</evidence>
<dbReference type="InterPro" id="IPR011335">
    <property type="entry name" value="Restrct_endonuc-II-like"/>
</dbReference>
<evidence type="ECO:0000256" key="1">
    <source>
        <dbReference type="ARBA" id="ARBA00022722"/>
    </source>
</evidence>
<gene>
    <name evidence="6" type="ORF">FSCOSCO3_A009795</name>
</gene>
<evidence type="ECO:0000313" key="7">
    <source>
        <dbReference type="Proteomes" id="UP001314229"/>
    </source>
</evidence>
<dbReference type="PANTHER" id="PTHR46609">
    <property type="entry name" value="EXONUCLEASE, PHAGE-TYPE/RECB, C-TERMINAL DOMAIN-CONTAINING PROTEIN"/>
    <property type="match status" value="1"/>
</dbReference>
<keyword evidence="7" id="KW-1185">Reference proteome</keyword>
<evidence type="ECO:0000256" key="2">
    <source>
        <dbReference type="ARBA" id="ARBA00022759"/>
    </source>
</evidence>
<organism evidence="6 7">
    <name type="scientific">Scomber scombrus</name>
    <name type="common">Atlantic mackerel</name>
    <name type="synonym">Scomber vernalis</name>
    <dbReference type="NCBI Taxonomy" id="13677"/>
    <lineage>
        <taxon>Eukaryota</taxon>
        <taxon>Metazoa</taxon>
        <taxon>Chordata</taxon>
        <taxon>Craniata</taxon>
        <taxon>Vertebrata</taxon>
        <taxon>Euteleostomi</taxon>
        <taxon>Actinopterygii</taxon>
        <taxon>Neopterygii</taxon>
        <taxon>Teleostei</taxon>
        <taxon>Neoteleostei</taxon>
        <taxon>Acanthomorphata</taxon>
        <taxon>Pelagiaria</taxon>
        <taxon>Scombriformes</taxon>
        <taxon>Scombridae</taxon>
        <taxon>Scomber</taxon>
    </lineage>
</organism>
<keyword evidence="2" id="KW-0255">Endonuclease</keyword>
<keyword evidence="4" id="KW-0269">Exonuclease</keyword>
<feature type="region of interest" description="Disordered" evidence="5">
    <location>
        <begin position="173"/>
        <end position="202"/>
    </location>
</feature>
<dbReference type="AlphaFoldDB" id="A0AAV1NXW3"/>